<dbReference type="Gene3D" id="3.40.50.150">
    <property type="entry name" value="Vaccinia Virus protein VP39"/>
    <property type="match status" value="1"/>
</dbReference>
<dbReference type="EMBL" id="MN740417">
    <property type="protein sequence ID" value="QHU05506.1"/>
    <property type="molecule type" value="Genomic_DNA"/>
</dbReference>
<dbReference type="SUPFAM" id="SSF53335">
    <property type="entry name" value="S-adenosyl-L-methionine-dependent methyltransferases"/>
    <property type="match status" value="1"/>
</dbReference>
<name>A0A6C0JL65_9ZZZZ</name>
<protein>
    <submittedName>
        <fullName evidence="1">Uncharacterized protein</fullName>
    </submittedName>
</protein>
<accession>A0A6C0JL65</accession>
<reference evidence="1" key="1">
    <citation type="journal article" date="2020" name="Nature">
        <title>Giant virus diversity and host interactions through global metagenomics.</title>
        <authorList>
            <person name="Schulz F."/>
            <person name="Roux S."/>
            <person name="Paez-Espino D."/>
            <person name="Jungbluth S."/>
            <person name="Walsh D.A."/>
            <person name="Denef V.J."/>
            <person name="McMahon K.D."/>
            <person name="Konstantinidis K.T."/>
            <person name="Eloe-Fadrosh E.A."/>
            <person name="Kyrpides N.C."/>
            <person name="Woyke T."/>
        </authorList>
    </citation>
    <scope>NUCLEOTIDE SEQUENCE</scope>
    <source>
        <strain evidence="1">GVMAG-M-3300027736-24</strain>
    </source>
</reference>
<proteinExistence type="predicted"/>
<dbReference type="AlphaFoldDB" id="A0A6C0JL65"/>
<dbReference type="InterPro" id="IPR029063">
    <property type="entry name" value="SAM-dependent_MTases_sf"/>
</dbReference>
<sequence length="283" mass="33988">MDLKQIAFEKIKTEWDRIQKMSLQELSEINEKSKVGCNIVDYYFFEQRLKTKGNKGINFYEFVENIEYYKTKKYIQTLLLFCEKNNRYKDSDLKRYYYIYGLSFGRVNAFKITNALKIYHTYKPTSILDPFCGFGGRFIASMMMDTKYTGIDINTDLKPEYDKVIKDFNIDSTKYDLFFQNSLSIDYSKIEYDMVFTSPPYENIEVYPNNPVLTIKEWREFYKKLFKLLWDNLKKGTFIININEKIYKSILVPLLGECHTQIILSKSKRNNYIEYIYVWVKTI</sequence>
<evidence type="ECO:0000313" key="1">
    <source>
        <dbReference type="EMBL" id="QHU05506.1"/>
    </source>
</evidence>
<organism evidence="1">
    <name type="scientific">viral metagenome</name>
    <dbReference type="NCBI Taxonomy" id="1070528"/>
    <lineage>
        <taxon>unclassified sequences</taxon>
        <taxon>metagenomes</taxon>
        <taxon>organismal metagenomes</taxon>
    </lineage>
</organism>